<feature type="domain" description="CS" evidence="2">
    <location>
        <begin position="3"/>
        <end position="93"/>
    </location>
</feature>
<sequence>MPVKFYNHNFYQSGEYIVVSFIGLRGLPAENIVVDIQPTTLRVVINTPNFDPFEKTLELFAEIDPATSSYQMFPSKVEIRLHKVQVVNWPSLEKTAVVQLPTPNSASTSASTQAFSTARWDKFCEENKEPVDASGDNLFKVLYNDATPDQRRAMMKSLQQSHGKTLNMNWDEVKDKNFEDDAKDD</sequence>
<dbReference type="InterPro" id="IPR044563">
    <property type="entry name" value="Sgt1-like"/>
</dbReference>
<dbReference type="InterPro" id="IPR008978">
    <property type="entry name" value="HSP20-like_chaperone"/>
</dbReference>
<feature type="domain" description="SGS" evidence="1">
    <location>
        <begin position="108"/>
        <end position="185"/>
    </location>
</feature>
<evidence type="ECO:0000313" key="4">
    <source>
        <dbReference type="Proteomes" id="UP000008312"/>
    </source>
</evidence>
<evidence type="ECO:0000259" key="2">
    <source>
        <dbReference type="PROSITE" id="PS51203"/>
    </source>
</evidence>
<proteinExistence type="predicted"/>
<dbReference type="InterPro" id="IPR007052">
    <property type="entry name" value="CS_dom"/>
</dbReference>
<dbReference type="GO" id="GO:0051087">
    <property type="term" value="F:protein-folding chaperone binding"/>
    <property type="evidence" value="ECO:0007669"/>
    <property type="project" value="InterPro"/>
</dbReference>
<dbReference type="OMA" id="KVHMTAD"/>
<dbReference type="Proteomes" id="UP000008312">
    <property type="component" value="Unassembled WGS sequence"/>
</dbReference>
<dbReference type="FunCoup" id="D8M1I9">
    <property type="interactions" value="165"/>
</dbReference>
<dbReference type="PROSITE" id="PS51048">
    <property type="entry name" value="SGS"/>
    <property type="match status" value="1"/>
</dbReference>
<evidence type="ECO:0000259" key="1">
    <source>
        <dbReference type="PROSITE" id="PS51048"/>
    </source>
</evidence>
<dbReference type="Gene3D" id="2.60.40.790">
    <property type="match status" value="1"/>
</dbReference>
<protein>
    <recommendedName>
        <fullName evidence="5">SGS domain-containing protein</fullName>
    </recommendedName>
</protein>
<organism evidence="3">
    <name type="scientific">Blastocystis hominis</name>
    <dbReference type="NCBI Taxonomy" id="12968"/>
    <lineage>
        <taxon>Eukaryota</taxon>
        <taxon>Sar</taxon>
        <taxon>Stramenopiles</taxon>
        <taxon>Bigyra</taxon>
        <taxon>Opalozoa</taxon>
        <taxon>Opalinata</taxon>
        <taxon>Blastocystidae</taxon>
        <taxon>Blastocystis</taxon>
    </lineage>
</organism>
<evidence type="ECO:0008006" key="5">
    <source>
        <dbReference type="Google" id="ProtNLM"/>
    </source>
</evidence>
<dbReference type="PROSITE" id="PS51203">
    <property type="entry name" value="CS"/>
    <property type="match status" value="1"/>
</dbReference>
<evidence type="ECO:0000313" key="3">
    <source>
        <dbReference type="EMBL" id="CBK21928.2"/>
    </source>
</evidence>
<dbReference type="AlphaFoldDB" id="D8M1I9"/>
<dbReference type="RefSeq" id="XP_012895976.1">
    <property type="nucleotide sequence ID" value="XM_013040522.1"/>
</dbReference>
<keyword evidence="4" id="KW-1185">Reference proteome</keyword>
<dbReference type="CDD" id="cd06466">
    <property type="entry name" value="p23_CS_SGT1_like"/>
    <property type="match status" value="1"/>
</dbReference>
<dbReference type="EMBL" id="FN668645">
    <property type="protein sequence ID" value="CBK21928.2"/>
    <property type="molecule type" value="Genomic_DNA"/>
</dbReference>
<dbReference type="OrthoDB" id="1898560at2759"/>
<name>D8M1I9_BLAHO</name>
<dbReference type="SUPFAM" id="SSF49764">
    <property type="entry name" value="HSP20-like chaperones"/>
    <property type="match status" value="1"/>
</dbReference>
<dbReference type="Pfam" id="PF05002">
    <property type="entry name" value="SGS"/>
    <property type="match status" value="1"/>
</dbReference>
<dbReference type="PANTHER" id="PTHR45862">
    <property type="entry name" value="PROTEIN SGT1 HOMOLOG"/>
    <property type="match status" value="1"/>
</dbReference>
<dbReference type="Pfam" id="PF04969">
    <property type="entry name" value="CS"/>
    <property type="match status" value="1"/>
</dbReference>
<gene>
    <name evidence="3" type="ORF">GSBLH_T00002017001</name>
</gene>
<dbReference type="InParanoid" id="D8M1I9"/>
<reference evidence="3" key="1">
    <citation type="submission" date="2010-02" db="EMBL/GenBank/DDBJ databases">
        <title>Sequencing and annotation of the Blastocystis hominis genome.</title>
        <authorList>
            <person name="Wincker P."/>
        </authorList>
    </citation>
    <scope>NUCLEOTIDE SEQUENCE</scope>
    <source>
        <strain evidence="3">Singapore isolate B</strain>
    </source>
</reference>
<dbReference type="GeneID" id="24919229"/>
<dbReference type="InterPro" id="IPR007699">
    <property type="entry name" value="SGS_dom"/>
</dbReference>
<accession>D8M1I9</accession>